<evidence type="ECO:0000313" key="2">
    <source>
        <dbReference type="Proteomes" id="UP000193404"/>
    </source>
</evidence>
<dbReference type="KEGG" id="aman:B6F84_03580"/>
<name>A0A1W6JY64_9CREN</name>
<dbReference type="GeneID" id="41589971"/>
<keyword evidence="2" id="KW-1185">Reference proteome</keyword>
<dbReference type="AlphaFoldDB" id="A0A1W6JY64"/>
<dbReference type="RefSeq" id="WP_148690965.1">
    <property type="nucleotide sequence ID" value="NZ_CP020477.1"/>
</dbReference>
<gene>
    <name evidence="1" type="ORF">B6F84_03580</name>
</gene>
<dbReference type="OrthoDB" id="42288at2157"/>
<dbReference type="Proteomes" id="UP000193404">
    <property type="component" value="Chromosome"/>
</dbReference>
<evidence type="ECO:0000313" key="1">
    <source>
        <dbReference type="EMBL" id="ARM75203.1"/>
    </source>
</evidence>
<dbReference type="STRING" id="282676.B6F84_03580"/>
<organism evidence="1 2">
    <name type="scientific">Acidianus manzaensis</name>
    <dbReference type="NCBI Taxonomy" id="282676"/>
    <lineage>
        <taxon>Archaea</taxon>
        <taxon>Thermoproteota</taxon>
        <taxon>Thermoprotei</taxon>
        <taxon>Sulfolobales</taxon>
        <taxon>Sulfolobaceae</taxon>
        <taxon>Acidianus</taxon>
    </lineage>
</organism>
<dbReference type="EMBL" id="CP020477">
    <property type="protein sequence ID" value="ARM75203.1"/>
    <property type="molecule type" value="Genomic_DNA"/>
</dbReference>
<reference evidence="1 2" key="1">
    <citation type="submission" date="2017-03" db="EMBL/GenBank/DDBJ databases">
        <title>Sulfur activation and transportation mechanism of thermophilic Archaea Acidianus manzaensis YN-25.</title>
        <authorList>
            <person name="Ma Y."/>
            <person name="Yang Y."/>
            <person name="Xia J."/>
        </authorList>
    </citation>
    <scope>NUCLEOTIDE SEQUENCE [LARGE SCALE GENOMIC DNA]</scope>
    <source>
        <strain evidence="1 2">YN-25</strain>
    </source>
</reference>
<protein>
    <submittedName>
        <fullName evidence="1">Uncharacterized protein</fullName>
    </submittedName>
</protein>
<accession>A0A1W6JY64</accession>
<sequence>MLSRVTKLPIDDENFLKLWFENKDNVLKCMPNIKNSNENEIVIDQGFLKEKLKFKIYTVNKDKYIEHKFVGNCSLRIILLVDEADLRIIYEGDNEKNMEKVINDLIDNIKTNILNTYKLELEQKISNRNNKNLELSENLSKVSFITRLATYMKILLEEQKNINDVTEYVEDLTLRFYNYPVLYIRGSGEETFRLLLVNKELRGVYIKHSDDKVSFNEIELVKLKGEFNIRVYGGTSVSFLY</sequence>
<proteinExistence type="predicted"/>